<protein>
    <submittedName>
        <fullName evidence="3">Hotdog fold thioesterase</fullName>
    </submittedName>
</protein>
<dbReference type="EMBL" id="JAUJEB010000005">
    <property type="protein sequence ID" value="MDN5214791.1"/>
    <property type="molecule type" value="Genomic_DNA"/>
</dbReference>
<dbReference type="PANTHER" id="PTHR42856">
    <property type="entry name" value="ACYL-COENZYME A THIOESTERASE PAAI"/>
    <property type="match status" value="1"/>
</dbReference>
<feature type="domain" description="Thioesterase" evidence="2">
    <location>
        <begin position="51"/>
        <end position="125"/>
    </location>
</feature>
<evidence type="ECO:0000256" key="1">
    <source>
        <dbReference type="ARBA" id="ARBA00022801"/>
    </source>
</evidence>
<dbReference type="InterPro" id="IPR006683">
    <property type="entry name" value="Thioestr_dom"/>
</dbReference>
<dbReference type="NCBIfam" id="TIGR00369">
    <property type="entry name" value="unchar_dom_1"/>
    <property type="match status" value="1"/>
</dbReference>
<name>A0ABT8LEM6_9BACT</name>
<dbReference type="Proteomes" id="UP001172083">
    <property type="component" value="Unassembled WGS sequence"/>
</dbReference>
<dbReference type="CDD" id="cd03443">
    <property type="entry name" value="PaaI_thioesterase"/>
    <property type="match status" value="1"/>
</dbReference>
<evidence type="ECO:0000259" key="2">
    <source>
        <dbReference type="Pfam" id="PF03061"/>
    </source>
</evidence>
<dbReference type="InterPro" id="IPR052723">
    <property type="entry name" value="Acyl-CoA_thioesterase_PaaI"/>
</dbReference>
<dbReference type="Pfam" id="PF03061">
    <property type="entry name" value="4HBT"/>
    <property type="match status" value="1"/>
</dbReference>
<dbReference type="Gene3D" id="3.10.129.10">
    <property type="entry name" value="Hotdog Thioesterase"/>
    <property type="match status" value="1"/>
</dbReference>
<dbReference type="SUPFAM" id="SSF54637">
    <property type="entry name" value="Thioesterase/thiol ester dehydrase-isomerase"/>
    <property type="match status" value="1"/>
</dbReference>
<organism evidence="3 4">
    <name type="scientific">Agaribacillus aureus</name>
    <dbReference type="NCBI Taxonomy" id="3051825"/>
    <lineage>
        <taxon>Bacteria</taxon>
        <taxon>Pseudomonadati</taxon>
        <taxon>Bacteroidota</taxon>
        <taxon>Cytophagia</taxon>
        <taxon>Cytophagales</taxon>
        <taxon>Splendidivirgaceae</taxon>
        <taxon>Agaribacillus</taxon>
    </lineage>
</organism>
<accession>A0ABT8LEM6</accession>
<evidence type="ECO:0000313" key="3">
    <source>
        <dbReference type="EMBL" id="MDN5214791.1"/>
    </source>
</evidence>
<proteinExistence type="predicted"/>
<gene>
    <name evidence="3" type="ORF">QQ020_22115</name>
</gene>
<keyword evidence="1" id="KW-0378">Hydrolase</keyword>
<reference evidence="3" key="1">
    <citation type="submission" date="2023-06" db="EMBL/GenBank/DDBJ databases">
        <title>Genomic of Agaribacillus aureum.</title>
        <authorList>
            <person name="Wang G."/>
        </authorList>
    </citation>
    <scope>NUCLEOTIDE SEQUENCE</scope>
    <source>
        <strain evidence="3">BMA12</strain>
    </source>
</reference>
<evidence type="ECO:0000313" key="4">
    <source>
        <dbReference type="Proteomes" id="UP001172083"/>
    </source>
</evidence>
<dbReference type="InterPro" id="IPR003736">
    <property type="entry name" value="PAAI_dom"/>
</dbReference>
<dbReference type="InterPro" id="IPR029069">
    <property type="entry name" value="HotDog_dom_sf"/>
</dbReference>
<dbReference type="RefSeq" id="WP_346760130.1">
    <property type="nucleotide sequence ID" value="NZ_JAUJEB010000005.1"/>
</dbReference>
<sequence>MMEKNYSPAEIVAKMLETDYFSQWLGIELIETGPGHCVVRMEVRKEMLNGFGLLHGGVAFSMADSALAFASNSHGKISVALDNSISYPAASRQGDILTARTEELNLTNKTGLYLINITNQHQKKIAVFKGTVYRTEKSLFDHTGSD</sequence>
<comment type="caution">
    <text evidence="3">The sequence shown here is derived from an EMBL/GenBank/DDBJ whole genome shotgun (WGS) entry which is preliminary data.</text>
</comment>
<dbReference type="PANTHER" id="PTHR42856:SF1">
    <property type="entry name" value="ACYL-COENZYME A THIOESTERASE PAAI"/>
    <property type="match status" value="1"/>
</dbReference>
<keyword evidence="4" id="KW-1185">Reference proteome</keyword>